<dbReference type="Proteomes" id="UP001454036">
    <property type="component" value="Unassembled WGS sequence"/>
</dbReference>
<organism evidence="1 2">
    <name type="scientific">Lithospermum erythrorhizon</name>
    <name type="common">Purple gromwell</name>
    <name type="synonym">Lithospermum officinale var. erythrorhizon</name>
    <dbReference type="NCBI Taxonomy" id="34254"/>
    <lineage>
        <taxon>Eukaryota</taxon>
        <taxon>Viridiplantae</taxon>
        <taxon>Streptophyta</taxon>
        <taxon>Embryophyta</taxon>
        <taxon>Tracheophyta</taxon>
        <taxon>Spermatophyta</taxon>
        <taxon>Magnoliopsida</taxon>
        <taxon>eudicotyledons</taxon>
        <taxon>Gunneridae</taxon>
        <taxon>Pentapetalae</taxon>
        <taxon>asterids</taxon>
        <taxon>lamiids</taxon>
        <taxon>Boraginales</taxon>
        <taxon>Boraginaceae</taxon>
        <taxon>Boraginoideae</taxon>
        <taxon>Lithospermeae</taxon>
        <taxon>Lithospermum</taxon>
    </lineage>
</organism>
<reference evidence="1 2" key="1">
    <citation type="submission" date="2024-01" db="EMBL/GenBank/DDBJ databases">
        <title>The complete chloroplast genome sequence of Lithospermum erythrorhizon: insights into the phylogenetic relationship among Boraginaceae species and the maternal lineages of purple gromwells.</title>
        <authorList>
            <person name="Okada T."/>
            <person name="Watanabe K."/>
        </authorList>
    </citation>
    <scope>NUCLEOTIDE SEQUENCE [LARGE SCALE GENOMIC DNA]</scope>
</reference>
<accession>A0AAV3NW79</accession>
<evidence type="ECO:0000313" key="2">
    <source>
        <dbReference type="Proteomes" id="UP001454036"/>
    </source>
</evidence>
<dbReference type="AlphaFoldDB" id="A0AAV3NW79"/>
<gene>
    <name evidence="1" type="ORF">LIER_03931</name>
</gene>
<comment type="caution">
    <text evidence="1">The sequence shown here is derived from an EMBL/GenBank/DDBJ whole genome shotgun (WGS) entry which is preliminary data.</text>
</comment>
<evidence type="ECO:0000313" key="1">
    <source>
        <dbReference type="EMBL" id="GAA0143188.1"/>
    </source>
</evidence>
<sequence>MENGGSPKASCLTWTPISSDYTKHYFAGPRELPRVKIGKPPLGDGLDGASQQTCFTRMRLRSLATSHRQTCFTRMPLFGLNTPELPPVSSIP</sequence>
<proteinExistence type="predicted"/>
<protein>
    <submittedName>
        <fullName evidence="1">Uncharacterized protein</fullName>
    </submittedName>
</protein>
<dbReference type="EMBL" id="BAABME010000486">
    <property type="protein sequence ID" value="GAA0143188.1"/>
    <property type="molecule type" value="Genomic_DNA"/>
</dbReference>
<name>A0AAV3NW79_LITER</name>
<keyword evidence="2" id="KW-1185">Reference proteome</keyword>